<reference evidence="1" key="2">
    <citation type="journal article" date="2021" name="Genome Biol. Evol.">
        <title>Developing a high-quality reference genome for a parasitic bivalve with doubly uniparental inheritance (Bivalvia: Unionida).</title>
        <authorList>
            <person name="Smith C.H."/>
        </authorList>
    </citation>
    <scope>NUCLEOTIDE SEQUENCE</scope>
    <source>
        <strain evidence="1">CHS0354</strain>
        <tissue evidence="1">Mantle</tissue>
    </source>
</reference>
<dbReference type="EMBL" id="JAEAOA010001978">
    <property type="protein sequence ID" value="KAK3605760.1"/>
    <property type="molecule type" value="Genomic_DNA"/>
</dbReference>
<evidence type="ECO:0000313" key="1">
    <source>
        <dbReference type="EMBL" id="KAK3605760.1"/>
    </source>
</evidence>
<sequence length="160" mass="17707">MDIARRKKHQVKSGSNFISFMRNDIKASKAKQNTEAIGILTTAQDCEMQTAETPQIQTCYCCVIRKYQKGHFVGQQNGRKARNLTVEIGCRLSLAQNVSLTKAGKQAEKVAKKRSKGNAEAELDKLSRCTPGDRFASAPNSCMKGDPHMMIQPVVVYDAL</sequence>
<accession>A0AAE0WA08</accession>
<reference evidence="1" key="1">
    <citation type="journal article" date="2021" name="Genome Biol. Evol.">
        <title>A High-Quality Reference Genome for a Parasitic Bivalve with Doubly Uniparental Inheritance (Bivalvia: Unionida).</title>
        <authorList>
            <person name="Smith C.H."/>
        </authorList>
    </citation>
    <scope>NUCLEOTIDE SEQUENCE</scope>
    <source>
        <strain evidence="1">CHS0354</strain>
    </source>
</reference>
<gene>
    <name evidence="1" type="ORF">CHS0354_033963</name>
</gene>
<dbReference type="Proteomes" id="UP001195483">
    <property type="component" value="Unassembled WGS sequence"/>
</dbReference>
<comment type="caution">
    <text evidence="1">The sequence shown here is derived from an EMBL/GenBank/DDBJ whole genome shotgun (WGS) entry which is preliminary data.</text>
</comment>
<organism evidence="1 2">
    <name type="scientific">Potamilus streckersoni</name>
    <dbReference type="NCBI Taxonomy" id="2493646"/>
    <lineage>
        <taxon>Eukaryota</taxon>
        <taxon>Metazoa</taxon>
        <taxon>Spiralia</taxon>
        <taxon>Lophotrochozoa</taxon>
        <taxon>Mollusca</taxon>
        <taxon>Bivalvia</taxon>
        <taxon>Autobranchia</taxon>
        <taxon>Heteroconchia</taxon>
        <taxon>Palaeoheterodonta</taxon>
        <taxon>Unionida</taxon>
        <taxon>Unionoidea</taxon>
        <taxon>Unionidae</taxon>
        <taxon>Ambleminae</taxon>
        <taxon>Lampsilini</taxon>
        <taxon>Potamilus</taxon>
    </lineage>
</organism>
<proteinExistence type="predicted"/>
<evidence type="ECO:0000313" key="2">
    <source>
        <dbReference type="Proteomes" id="UP001195483"/>
    </source>
</evidence>
<name>A0AAE0WA08_9BIVA</name>
<protein>
    <submittedName>
        <fullName evidence="1">Uncharacterized protein</fullName>
    </submittedName>
</protein>
<dbReference type="AlphaFoldDB" id="A0AAE0WA08"/>
<keyword evidence="2" id="KW-1185">Reference proteome</keyword>
<reference evidence="1" key="3">
    <citation type="submission" date="2023-05" db="EMBL/GenBank/DDBJ databases">
        <authorList>
            <person name="Smith C.H."/>
        </authorList>
    </citation>
    <scope>NUCLEOTIDE SEQUENCE</scope>
    <source>
        <strain evidence="1">CHS0354</strain>
        <tissue evidence="1">Mantle</tissue>
    </source>
</reference>